<keyword evidence="11" id="KW-0067">ATP-binding</keyword>
<keyword evidence="10" id="KW-0547">Nucleotide-binding</keyword>
<evidence type="ECO:0000256" key="15">
    <source>
        <dbReference type="ARBA" id="ARBA00030612"/>
    </source>
</evidence>
<gene>
    <name evidence="19" type="ORF">MNBD_ALPHA01-423</name>
</gene>
<keyword evidence="9" id="KW-0479">Metal-binding</keyword>
<evidence type="ECO:0000256" key="14">
    <source>
        <dbReference type="ARBA" id="ARBA00023146"/>
    </source>
</evidence>
<dbReference type="AlphaFoldDB" id="A0A3B0SCS1"/>
<dbReference type="InterPro" id="IPR004529">
    <property type="entry name" value="Phe-tRNA-synth_IIc_asu"/>
</dbReference>
<dbReference type="NCBIfam" id="TIGR00468">
    <property type="entry name" value="pheS"/>
    <property type="match status" value="1"/>
</dbReference>
<dbReference type="InterPro" id="IPR006195">
    <property type="entry name" value="aa-tRNA-synth_II"/>
</dbReference>
<dbReference type="GO" id="GO:0000049">
    <property type="term" value="F:tRNA binding"/>
    <property type="evidence" value="ECO:0007669"/>
    <property type="project" value="InterPro"/>
</dbReference>
<dbReference type="GO" id="GO:0006432">
    <property type="term" value="P:phenylalanyl-tRNA aminoacylation"/>
    <property type="evidence" value="ECO:0007669"/>
    <property type="project" value="InterPro"/>
</dbReference>
<proteinExistence type="inferred from homology"/>
<keyword evidence="7" id="KW-0963">Cytoplasm</keyword>
<keyword evidence="12" id="KW-0460">Magnesium</keyword>
<evidence type="ECO:0000256" key="16">
    <source>
        <dbReference type="ARBA" id="ARBA00049255"/>
    </source>
</evidence>
<dbReference type="SUPFAM" id="SSF55681">
    <property type="entry name" value="Class II aaRS and biotin synthetases"/>
    <property type="match status" value="1"/>
</dbReference>
<evidence type="ECO:0000256" key="5">
    <source>
        <dbReference type="ARBA" id="ARBA00012814"/>
    </source>
</evidence>
<comment type="similarity">
    <text evidence="3">Belongs to the class-II aminoacyl-tRNA synthetase family. Phe-tRNA synthetase alpha subunit type 1 subfamily.</text>
</comment>
<evidence type="ECO:0000256" key="6">
    <source>
        <dbReference type="ARBA" id="ARBA00015409"/>
    </source>
</evidence>
<dbReference type="CDD" id="cd00496">
    <property type="entry name" value="PheRS_alpha_core"/>
    <property type="match status" value="1"/>
</dbReference>
<name>A0A3B0SCS1_9ZZZZ</name>
<feature type="region of interest" description="Disordered" evidence="17">
    <location>
        <begin position="353"/>
        <end position="408"/>
    </location>
</feature>
<comment type="subcellular location">
    <subcellularLocation>
        <location evidence="2">Cytoplasm</location>
    </subcellularLocation>
</comment>
<feature type="domain" description="Aminoacyl-transfer RNA synthetases class-II family profile" evidence="18">
    <location>
        <begin position="110"/>
        <end position="321"/>
    </location>
</feature>
<organism evidence="19">
    <name type="scientific">hydrothermal vent metagenome</name>
    <dbReference type="NCBI Taxonomy" id="652676"/>
    <lineage>
        <taxon>unclassified sequences</taxon>
        <taxon>metagenomes</taxon>
        <taxon>ecological metagenomes</taxon>
    </lineage>
</organism>
<evidence type="ECO:0000256" key="1">
    <source>
        <dbReference type="ARBA" id="ARBA00001946"/>
    </source>
</evidence>
<dbReference type="InterPro" id="IPR004188">
    <property type="entry name" value="Phe-tRNA_ligase_II_N"/>
</dbReference>
<comment type="catalytic activity">
    <reaction evidence="16">
        <text>tRNA(Phe) + L-phenylalanine + ATP = L-phenylalanyl-tRNA(Phe) + AMP + diphosphate + H(+)</text>
        <dbReference type="Rhea" id="RHEA:19413"/>
        <dbReference type="Rhea" id="RHEA-COMP:9668"/>
        <dbReference type="Rhea" id="RHEA-COMP:9699"/>
        <dbReference type="ChEBI" id="CHEBI:15378"/>
        <dbReference type="ChEBI" id="CHEBI:30616"/>
        <dbReference type="ChEBI" id="CHEBI:33019"/>
        <dbReference type="ChEBI" id="CHEBI:58095"/>
        <dbReference type="ChEBI" id="CHEBI:78442"/>
        <dbReference type="ChEBI" id="CHEBI:78531"/>
        <dbReference type="ChEBI" id="CHEBI:456215"/>
        <dbReference type="EC" id="6.1.1.20"/>
    </reaction>
</comment>
<evidence type="ECO:0000256" key="3">
    <source>
        <dbReference type="ARBA" id="ARBA00010207"/>
    </source>
</evidence>
<evidence type="ECO:0000256" key="8">
    <source>
        <dbReference type="ARBA" id="ARBA00022598"/>
    </source>
</evidence>
<feature type="compositionally biased region" description="Polar residues" evidence="17">
    <location>
        <begin position="353"/>
        <end position="363"/>
    </location>
</feature>
<dbReference type="GO" id="GO:0005737">
    <property type="term" value="C:cytoplasm"/>
    <property type="evidence" value="ECO:0007669"/>
    <property type="project" value="UniProtKB-SubCell"/>
</dbReference>
<evidence type="ECO:0000256" key="17">
    <source>
        <dbReference type="SAM" id="MobiDB-lite"/>
    </source>
</evidence>
<evidence type="ECO:0000256" key="9">
    <source>
        <dbReference type="ARBA" id="ARBA00022723"/>
    </source>
</evidence>
<keyword evidence="14 19" id="KW-0030">Aminoacyl-tRNA synthetase</keyword>
<reference evidence="19" key="1">
    <citation type="submission" date="2018-06" db="EMBL/GenBank/DDBJ databases">
        <authorList>
            <person name="Zhirakovskaya E."/>
        </authorList>
    </citation>
    <scope>NUCLEOTIDE SEQUENCE</scope>
</reference>
<dbReference type="InterPro" id="IPR022911">
    <property type="entry name" value="Phe_tRNA_ligase_alpha1_bac"/>
</dbReference>
<dbReference type="GO" id="GO:0005524">
    <property type="term" value="F:ATP binding"/>
    <property type="evidence" value="ECO:0007669"/>
    <property type="project" value="UniProtKB-KW"/>
</dbReference>
<evidence type="ECO:0000313" key="19">
    <source>
        <dbReference type="EMBL" id="VAW02090.1"/>
    </source>
</evidence>
<evidence type="ECO:0000256" key="4">
    <source>
        <dbReference type="ARBA" id="ARBA00011209"/>
    </source>
</evidence>
<dbReference type="GO" id="GO:0046872">
    <property type="term" value="F:metal ion binding"/>
    <property type="evidence" value="ECO:0007669"/>
    <property type="project" value="UniProtKB-KW"/>
</dbReference>
<evidence type="ECO:0000256" key="11">
    <source>
        <dbReference type="ARBA" id="ARBA00022840"/>
    </source>
</evidence>
<keyword evidence="8 19" id="KW-0436">Ligase</keyword>
<dbReference type="PANTHER" id="PTHR11538:SF41">
    <property type="entry name" value="PHENYLALANINE--TRNA LIGASE, MITOCHONDRIAL"/>
    <property type="match status" value="1"/>
</dbReference>
<dbReference type="EC" id="6.1.1.20" evidence="5"/>
<evidence type="ECO:0000256" key="2">
    <source>
        <dbReference type="ARBA" id="ARBA00004496"/>
    </source>
</evidence>
<dbReference type="GO" id="GO:0004826">
    <property type="term" value="F:phenylalanine-tRNA ligase activity"/>
    <property type="evidence" value="ECO:0007669"/>
    <property type="project" value="UniProtKB-EC"/>
</dbReference>
<sequence>MEDLQKLETEIISDITAQDKLSGLEDIRISEVGKKGRVSLLMRELGKMTPEEKKIFGPKLNGLKNKINDAITNHKATLEARELNRRLQSERIDITLPSAPENQGSIHPISQVMDEVAEIFTEIGFSIAEGPEIEEDFYNFTALNIPPEHPARQMHDTFYLPEDADGNRKLLRTHTSPVQIRTMMSGPPPYRIIAPGRTYRCDSDATHTPMFHQVEALVIDRDIHMGHLKWCIEEFCRKFFELDNVKIRFRPSYFPFTEPSAEVDIGCAFRDGEILIGEGDDWLEIMGCGMVNPRVLENVNLDPGEYQGFAFGMGLDRIAMLKWGIPDLREFFAADLRWLKHYGFAALDIPSLSTQNHKTGSSGSERKANDNPPARQKRGERATRAGGTQVVSEERTIVPPINKNEGHK</sequence>
<protein>
    <recommendedName>
        <fullName evidence="6">Phenylalanine--tRNA ligase alpha subunit</fullName>
        <ecNumber evidence="5">6.1.1.20</ecNumber>
    </recommendedName>
    <alternativeName>
        <fullName evidence="15">Phenylalanyl-tRNA synthetase alpha subunit</fullName>
    </alternativeName>
</protein>
<dbReference type="Gene3D" id="3.30.930.10">
    <property type="entry name" value="Bira Bifunctional Protein, Domain 2"/>
    <property type="match status" value="1"/>
</dbReference>
<dbReference type="InterPro" id="IPR045864">
    <property type="entry name" value="aa-tRNA-synth_II/BPL/LPL"/>
</dbReference>
<dbReference type="InterPro" id="IPR010978">
    <property type="entry name" value="tRNA-bd_arm"/>
</dbReference>
<evidence type="ECO:0000256" key="12">
    <source>
        <dbReference type="ARBA" id="ARBA00022842"/>
    </source>
</evidence>
<evidence type="ECO:0000256" key="10">
    <source>
        <dbReference type="ARBA" id="ARBA00022741"/>
    </source>
</evidence>
<comment type="subunit">
    <text evidence="4">Tetramer of two alpha and two beta subunits.</text>
</comment>
<evidence type="ECO:0000259" key="18">
    <source>
        <dbReference type="PROSITE" id="PS50862"/>
    </source>
</evidence>
<comment type="cofactor">
    <cofactor evidence="1">
        <name>Mg(2+)</name>
        <dbReference type="ChEBI" id="CHEBI:18420"/>
    </cofactor>
</comment>
<evidence type="ECO:0000256" key="7">
    <source>
        <dbReference type="ARBA" id="ARBA00022490"/>
    </source>
</evidence>
<dbReference type="HAMAP" id="MF_00281">
    <property type="entry name" value="Phe_tRNA_synth_alpha1"/>
    <property type="match status" value="1"/>
</dbReference>
<evidence type="ECO:0000256" key="13">
    <source>
        <dbReference type="ARBA" id="ARBA00022917"/>
    </source>
</evidence>
<accession>A0A3B0SCS1</accession>
<dbReference type="SUPFAM" id="SSF46589">
    <property type="entry name" value="tRNA-binding arm"/>
    <property type="match status" value="1"/>
</dbReference>
<keyword evidence="13" id="KW-0648">Protein biosynthesis</keyword>
<dbReference type="FunFam" id="3.30.930.10:FF:000003">
    <property type="entry name" value="Phenylalanine--tRNA ligase alpha subunit"/>
    <property type="match status" value="1"/>
</dbReference>
<dbReference type="Pfam" id="PF01409">
    <property type="entry name" value="tRNA-synt_2d"/>
    <property type="match status" value="1"/>
</dbReference>
<dbReference type="Pfam" id="PF02912">
    <property type="entry name" value="Phe_tRNA-synt_N"/>
    <property type="match status" value="1"/>
</dbReference>
<dbReference type="InterPro" id="IPR002319">
    <property type="entry name" value="Phenylalanyl-tRNA_Synthase"/>
</dbReference>
<dbReference type="PANTHER" id="PTHR11538">
    <property type="entry name" value="PHENYLALANYL-TRNA SYNTHETASE"/>
    <property type="match status" value="1"/>
</dbReference>
<dbReference type="EMBL" id="UOEJ01000157">
    <property type="protein sequence ID" value="VAW02090.1"/>
    <property type="molecule type" value="Genomic_DNA"/>
</dbReference>
<dbReference type="PROSITE" id="PS50862">
    <property type="entry name" value="AA_TRNA_LIGASE_II"/>
    <property type="match status" value="1"/>
</dbReference>